<organism evidence="1">
    <name type="scientific">marine sediment metagenome</name>
    <dbReference type="NCBI Taxonomy" id="412755"/>
    <lineage>
        <taxon>unclassified sequences</taxon>
        <taxon>metagenomes</taxon>
        <taxon>ecological metagenomes</taxon>
    </lineage>
</organism>
<sequence length="205" mass="24351">MDSSIEQAKGMAINPFEIKSYTEARKYLKEIKGLRDLNEFCTTKLYIPFVHTIKYILLLYSEDSFLNKKPMRPLEERQLKAAQIAGFEKSDDKYHPQVRHMLFDLTSEQVFEFVFNYLVYQKNYIWSEICALEYQIVENQRLRMVATEEMADMTKKAALTKHNKEFHLALKDYMNEFYGDHDEIRSAFDIHKSGLVTIELYAKEK</sequence>
<protein>
    <submittedName>
        <fullName evidence="1">Uncharacterized protein</fullName>
    </submittedName>
</protein>
<evidence type="ECO:0000313" key="1">
    <source>
        <dbReference type="EMBL" id="KKN63264.1"/>
    </source>
</evidence>
<proteinExistence type="predicted"/>
<reference evidence="1" key="1">
    <citation type="journal article" date="2015" name="Nature">
        <title>Complex archaea that bridge the gap between prokaryotes and eukaryotes.</title>
        <authorList>
            <person name="Spang A."/>
            <person name="Saw J.H."/>
            <person name="Jorgensen S.L."/>
            <person name="Zaremba-Niedzwiedzka K."/>
            <person name="Martijn J."/>
            <person name="Lind A.E."/>
            <person name="van Eijk R."/>
            <person name="Schleper C."/>
            <person name="Guy L."/>
            <person name="Ettema T.J."/>
        </authorList>
    </citation>
    <scope>NUCLEOTIDE SEQUENCE</scope>
</reference>
<name>A0A0F9S8C8_9ZZZZ</name>
<comment type="caution">
    <text evidence="1">The sequence shown here is derived from an EMBL/GenBank/DDBJ whole genome shotgun (WGS) entry which is preliminary data.</text>
</comment>
<gene>
    <name evidence="1" type="ORF">LCGC14_0503820</name>
</gene>
<dbReference type="AlphaFoldDB" id="A0A0F9S8C8"/>
<accession>A0A0F9S8C8</accession>
<dbReference type="EMBL" id="LAZR01000596">
    <property type="protein sequence ID" value="KKN63264.1"/>
    <property type="molecule type" value="Genomic_DNA"/>
</dbReference>